<dbReference type="InterPro" id="IPR011008">
    <property type="entry name" value="Dimeric_a/b-barrel"/>
</dbReference>
<evidence type="ECO:0000313" key="4">
    <source>
        <dbReference type="Proteomes" id="UP000019812"/>
    </source>
</evidence>
<sequence length="122" mass="13754">MKYLCLAYEAEATFTRMPRAEWDAVREETLAYVQALRQSGHLVDARALRSASSAVTLKVRDGRLSVTDGPFIETKEQLGGFFLIEARDFDEAIQIAAQWPGARYGEIEVRPVEEGLPEDARY</sequence>
<dbReference type="Pfam" id="PF03795">
    <property type="entry name" value="YCII"/>
    <property type="match status" value="1"/>
</dbReference>
<proteinExistence type="inferred from homology"/>
<dbReference type="RefSeq" id="WP_034925638.1">
    <property type="nucleotide sequence ID" value="NZ_JDSS02000021.1"/>
</dbReference>
<dbReference type="SUPFAM" id="SSF54909">
    <property type="entry name" value="Dimeric alpha+beta barrel"/>
    <property type="match status" value="1"/>
</dbReference>
<evidence type="ECO:0000313" key="3">
    <source>
        <dbReference type="EMBL" id="KFB68207.1"/>
    </source>
</evidence>
<feature type="domain" description="YCII-related" evidence="2">
    <location>
        <begin position="1"/>
        <end position="114"/>
    </location>
</feature>
<evidence type="ECO:0000256" key="1">
    <source>
        <dbReference type="ARBA" id="ARBA00007689"/>
    </source>
</evidence>
<organism evidence="3 4">
    <name type="scientific">Candidatus Accumulibacter vicinus</name>
    <dbReference type="NCBI Taxonomy" id="2954382"/>
    <lineage>
        <taxon>Bacteria</taxon>
        <taxon>Pseudomonadati</taxon>
        <taxon>Pseudomonadota</taxon>
        <taxon>Betaproteobacteria</taxon>
        <taxon>Candidatus Accumulibacter</taxon>
    </lineage>
</organism>
<dbReference type="AlphaFoldDB" id="A0A084Y0G3"/>
<dbReference type="Proteomes" id="UP000019812">
    <property type="component" value="Unassembled WGS sequence"/>
</dbReference>
<dbReference type="PANTHER" id="PTHR35174">
    <property type="entry name" value="BLL7171 PROTEIN-RELATED"/>
    <property type="match status" value="1"/>
</dbReference>
<dbReference type="InterPro" id="IPR005545">
    <property type="entry name" value="YCII"/>
</dbReference>
<comment type="similarity">
    <text evidence="1">Belongs to the YciI family.</text>
</comment>
<dbReference type="EMBL" id="JDSS02000021">
    <property type="protein sequence ID" value="KFB68207.1"/>
    <property type="molecule type" value="Genomic_DNA"/>
</dbReference>
<comment type="caution">
    <text evidence="3">The sequence shown here is derived from an EMBL/GenBank/DDBJ whole genome shotgun (WGS) entry which is preliminary data.</text>
</comment>
<gene>
    <name evidence="3" type="ORF">CAPSK01_002060</name>
</gene>
<name>A0A084Y0G3_9PROT</name>
<dbReference type="PANTHER" id="PTHR35174:SF3">
    <property type="entry name" value="BLL7171 PROTEIN"/>
    <property type="match status" value="1"/>
</dbReference>
<dbReference type="STRING" id="1457154.CAPSK01_002060"/>
<evidence type="ECO:0000259" key="2">
    <source>
        <dbReference type="Pfam" id="PF03795"/>
    </source>
</evidence>
<reference evidence="3 4" key="1">
    <citation type="submission" date="2014-07" db="EMBL/GenBank/DDBJ databases">
        <title>Expanding our view of genomic diversity in Candidatus Accumulibacter clades.</title>
        <authorList>
            <person name="Skennerton C.T."/>
            <person name="Barr J.J."/>
            <person name="Slater F.R."/>
            <person name="Bond P.L."/>
            <person name="Tyson G.W."/>
        </authorList>
    </citation>
    <scope>NUCLEOTIDE SEQUENCE [LARGE SCALE GENOMIC DNA]</scope>
    <source>
        <strain evidence="4">SK-01</strain>
    </source>
</reference>
<accession>A0A084Y0G3</accession>
<protein>
    <submittedName>
        <fullName evidence="3">YCII-related domain protein</fullName>
    </submittedName>
</protein>
<dbReference type="Gene3D" id="3.30.70.1060">
    <property type="entry name" value="Dimeric alpha+beta barrel"/>
    <property type="match status" value="1"/>
</dbReference>